<keyword evidence="2" id="KW-1003">Cell membrane</keyword>
<keyword evidence="4 6" id="KW-1133">Transmembrane helix</keyword>
<evidence type="ECO:0000256" key="4">
    <source>
        <dbReference type="ARBA" id="ARBA00022989"/>
    </source>
</evidence>
<feature type="transmembrane region" description="Helical" evidence="6">
    <location>
        <begin position="45"/>
        <end position="66"/>
    </location>
</feature>
<proteinExistence type="predicted"/>
<evidence type="ECO:0000313" key="7">
    <source>
        <dbReference type="EMBL" id="GAA3168326.1"/>
    </source>
</evidence>
<feature type="transmembrane region" description="Helical" evidence="6">
    <location>
        <begin position="156"/>
        <end position="175"/>
    </location>
</feature>
<evidence type="ECO:0000313" key="8">
    <source>
        <dbReference type="Proteomes" id="UP001499924"/>
    </source>
</evidence>
<feature type="transmembrane region" description="Helical" evidence="6">
    <location>
        <begin position="20"/>
        <end position="39"/>
    </location>
</feature>
<comment type="subcellular location">
    <subcellularLocation>
        <location evidence="1">Cell membrane</location>
        <topology evidence="1">Multi-pass membrane protein</topology>
    </subcellularLocation>
</comment>
<reference evidence="8" key="1">
    <citation type="journal article" date="2019" name="Int. J. Syst. Evol. Microbiol.">
        <title>The Global Catalogue of Microorganisms (GCM) 10K type strain sequencing project: providing services to taxonomists for standard genome sequencing and annotation.</title>
        <authorList>
            <consortium name="The Broad Institute Genomics Platform"/>
            <consortium name="The Broad Institute Genome Sequencing Center for Infectious Disease"/>
            <person name="Wu L."/>
            <person name="Ma J."/>
        </authorList>
    </citation>
    <scope>NUCLEOTIDE SEQUENCE [LARGE SCALE GENOMIC DNA]</scope>
    <source>
        <strain evidence="8">JCM 15614</strain>
    </source>
</reference>
<dbReference type="PANTHER" id="PTHR40277:SF1">
    <property type="entry name" value="BLL5419 PROTEIN"/>
    <property type="match status" value="1"/>
</dbReference>
<evidence type="ECO:0000256" key="3">
    <source>
        <dbReference type="ARBA" id="ARBA00022692"/>
    </source>
</evidence>
<evidence type="ECO:0008006" key="9">
    <source>
        <dbReference type="Google" id="ProtNLM"/>
    </source>
</evidence>
<keyword evidence="5 6" id="KW-0472">Membrane</keyword>
<comment type="caution">
    <text evidence="7">The sequence shown here is derived from an EMBL/GenBank/DDBJ whole genome shotgun (WGS) entry which is preliminary data.</text>
</comment>
<protein>
    <recommendedName>
        <fullName evidence="9">Lysylphosphatidylglycerol synthase TM region</fullName>
    </recommendedName>
</protein>
<evidence type="ECO:0000256" key="1">
    <source>
        <dbReference type="ARBA" id="ARBA00004651"/>
    </source>
</evidence>
<dbReference type="InterPro" id="IPR022791">
    <property type="entry name" value="L-PG_synthase/AglD"/>
</dbReference>
<evidence type="ECO:0000256" key="2">
    <source>
        <dbReference type="ARBA" id="ARBA00022475"/>
    </source>
</evidence>
<feature type="transmembrane region" description="Helical" evidence="6">
    <location>
        <begin position="282"/>
        <end position="305"/>
    </location>
</feature>
<accession>A0ABP6P7U3</accession>
<gene>
    <name evidence="7" type="ORF">GCM10010531_21460</name>
</gene>
<dbReference type="PANTHER" id="PTHR40277">
    <property type="entry name" value="BLL5419 PROTEIN"/>
    <property type="match status" value="1"/>
</dbReference>
<organism evidence="7 8">
    <name type="scientific">Blastococcus jejuensis</name>
    <dbReference type="NCBI Taxonomy" id="351224"/>
    <lineage>
        <taxon>Bacteria</taxon>
        <taxon>Bacillati</taxon>
        <taxon>Actinomycetota</taxon>
        <taxon>Actinomycetes</taxon>
        <taxon>Geodermatophilales</taxon>
        <taxon>Geodermatophilaceae</taxon>
        <taxon>Blastococcus</taxon>
    </lineage>
</organism>
<dbReference type="RefSeq" id="WP_344688838.1">
    <property type="nucleotide sequence ID" value="NZ_BAAAVV010000004.1"/>
</dbReference>
<name>A0ABP6P7U3_9ACTN</name>
<dbReference type="Proteomes" id="UP001499924">
    <property type="component" value="Unassembled WGS sequence"/>
</dbReference>
<evidence type="ECO:0000256" key="6">
    <source>
        <dbReference type="SAM" id="Phobius"/>
    </source>
</evidence>
<dbReference type="Pfam" id="PF03706">
    <property type="entry name" value="LPG_synthase_TM"/>
    <property type="match status" value="1"/>
</dbReference>
<keyword evidence="8" id="KW-1185">Reference proteome</keyword>
<evidence type="ECO:0000256" key="5">
    <source>
        <dbReference type="ARBA" id="ARBA00023136"/>
    </source>
</evidence>
<keyword evidence="3 6" id="KW-0812">Transmembrane</keyword>
<sequence length="324" mass="33198">MSDGVVPGGRRTAWAWARPAGGAGILGVLVWQLGTVPFLEGVRAISVWSLLAATAITALATVCSAWRWQVVARGLGVGMSLREAVAAYYTSQFLNSALPGGVLGDVHRGVQHGRDAGDVGRGLRAVAWERAAGQTVQVVLLVVVLCAMASPVRPVMVWVLAAVAGTVALGLLLVVRSRPRGAASRRARVLRAARADVRHGLLDPRAWPVVAGTSVVVAAGHTGTFLVAAWTTGTHASPAQLWPLAMLILFAMVLPVSIGGWGPREGVAAWVFGAAGLGAAQGVAAATAYGVLGLVATLPGAVLLVTDRVRRGRLRAAPVAVGTG</sequence>
<feature type="transmembrane region" description="Helical" evidence="6">
    <location>
        <begin position="241"/>
        <end position="262"/>
    </location>
</feature>
<dbReference type="EMBL" id="BAAAVV010000004">
    <property type="protein sequence ID" value="GAA3168326.1"/>
    <property type="molecule type" value="Genomic_DNA"/>
</dbReference>